<keyword evidence="1" id="KW-0812">Transmembrane</keyword>
<dbReference type="RefSeq" id="WP_038558790.1">
    <property type="nucleotide sequence ID" value="NZ_CP007481.1"/>
</dbReference>
<dbReference type="KEGG" id="nhm:NHE_0097"/>
<dbReference type="AlphaFoldDB" id="X5GVK2"/>
<evidence type="ECO:0000313" key="2">
    <source>
        <dbReference type="EMBL" id="AHX11067.1"/>
    </source>
</evidence>
<feature type="transmembrane region" description="Helical" evidence="1">
    <location>
        <begin position="6"/>
        <end position="29"/>
    </location>
</feature>
<evidence type="ECO:0000256" key="1">
    <source>
        <dbReference type="SAM" id="Phobius"/>
    </source>
</evidence>
<gene>
    <name evidence="2" type="ORF">NHE_0097</name>
</gene>
<evidence type="ECO:0000313" key="3">
    <source>
        <dbReference type="Proteomes" id="UP000023755"/>
    </source>
</evidence>
<reference evidence="2 3" key="1">
    <citation type="submission" date="2014-03" db="EMBL/GenBank/DDBJ databases">
        <title>Sequencing and Comparison of Genomes and Transcriptome Profiles of Human Ehrlichiosis Agents.</title>
        <authorList>
            <person name="Lin M."/>
            <person name="Daugherty S.C."/>
            <person name="Nagaraj S."/>
            <person name="Cheng Z."/>
            <person name="Xiong Q."/>
            <person name="Lin F.-Y."/>
            <person name="Sengamalay N."/>
            <person name="Ott S."/>
            <person name="Godinez A."/>
            <person name="Tallon L.J."/>
            <person name="Sadzewicz L."/>
            <person name="Fraser C.M."/>
            <person name="Dunning Hotopp J.C."/>
            <person name="Rikihisa Y."/>
        </authorList>
    </citation>
    <scope>NUCLEOTIDE SEQUENCE [LARGE SCALE GENOMIC DNA]</scope>
    <source>
        <strain evidence="2 3">Oregon</strain>
    </source>
</reference>
<sequence>MPGSNTTAIILAVVVLAVAIAALLFWYCCHARRAPSSRLAAPQVCAYGALGLSAVTSDLLYEGCEPSRQNPWAGGKIIAVEMHDHESWIAGALESPGNRALRQRLGVRDHPISDIEIGLMAAFSFGRFHPRISPNAPSASALHVRMCFPSIKEYCDWNGNIDKAGLYAAMKLSFCALFSSLRSTCWSVSGSLLLLPVGELPDSAEGKQAYAEVYAEAFLAALARVSNGYRASFTQFLDIAGIRICCGDPTAHEVIHGALNRAVYEWIQLERVDCHAR</sequence>
<accession>X5GVK2</accession>
<keyword evidence="3" id="KW-1185">Reference proteome</keyword>
<proteinExistence type="predicted"/>
<name>X5GVK2_9RICK</name>
<dbReference type="EMBL" id="CP007481">
    <property type="protein sequence ID" value="AHX11067.1"/>
    <property type="molecule type" value="Genomic_DNA"/>
</dbReference>
<protein>
    <submittedName>
        <fullName evidence="2">Uncharacterized protein</fullName>
    </submittedName>
</protein>
<dbReference type="HOGENOM" id="CLU_1004094_0_0_5"/>
<keyword evidence="1" id="KW-0472">Membrane</keyword>
<dbReference type="Proteomes" id="UP000023755">
    <property type="component" value="Chromosome"/>
</dbReference>
<organism evidence="2 3">
    <name type="scientific">Neorickettsia helminthoeca str. Oregon</name>
    <dbReference type="NCBI Taxonomy" id="1286528"/>
    <lineage>
        <taxon>Bacteria</taxon>
        <taxon>Pseudomonadati</taxon>
        <taxon>Pseudomonadota</taxon>
        <taxon>Alphaproteobacteria</taxon>
        <taxon>Rickettsiales</taxon>
        <taxon>Anaplasmataceae</taxon>
        <taxon>Neorickettsia</taxon>
    </lineage>
</organism>
<keyword evidence="1" id="KW-1133">Transmembrane helix</keyword>